<evidence type="ECO:0000313" key="2">
    <source>
        <dbReference type="EMBL" id="MFC5517527.1"/>
    </source>
</evidence>
<sequence length="276" mass="30475">MASHTSVAASAFAALFLLSAAAVAAEPKLFSRAGDGQKFDAYLVSKEATGLGKNHFSNVRFVSQGKKSSTAEWIVNCNQGFPQVVSPSNVNTFVKVNERPAAKDRFKYELWFAVCEGKTQHATEQTPQPSEDCPVDRLVFRDDRTNRQFVSERVAVDYRYICDGKITKAFDRPQKDLAARCQGPYGDTVIEGLLDGKKAHAVYSVADAAPCCVWYSHKGAFKPDQGNITRWLKSNEAWSVQLGDEWYVIGPSNPPYEDDKGPMGGGNFRPVGCKFR</sequence>
<name>A0ABW0Q0T5_9HYPH</name>
<feature type="signal peptide" evidence="1">
    <location>
        <begin position="1"/>
        <end position="24"/>
    </location>
</feature>
<evidence type="ECO:0000256" key="1">
    <source>
        <dbReference type="SAM" id="SignalP"/>
    </source>
</evidence>
<keyword evidence="3" id="KW-1185">Reference proteome</keyword>
<comment type="caution">
    <text evidence="2">The sequence shown here is derived from an EMBL/GenBank/DDBJ whole genome shotgun (WGS) entry which is preliminary data.</text>
</comment>
<evidence type="ECO:0000313" key="3">
    <source>
        <dbReference type="Proteomes" id="UP001596150"/>
    </source>
</evidence>
<protein>
    <submittedName>
        <fullName evidence="2">Uncharacterized protein</fullName>
    </submittedName>
</protein>
<reference evidence="3" key="1">
    <citation type="journal article" date="2019" name="Int. J. Syst. Evol. Microbiol.">
        <title>The Global Catalogue of Microorganisms (GCM) 10K type strain sequencing project: providing services to taxonomists for standard genome sequencing and annotation.</title>
        <authorList>
            <consortium name="The Broad Institute Genomics Platform"/>
            <consortium name="The Broad Institute Genome Sequencing Center for Infectious Disease"/>
            <person name="Wu L."/>
            <person name="Ma J."/>
        </authorList>
    </citation>
    <scope>NUCLEOTIDE SEQUENCE [LARGE SCALE GENOMIC DNA]</scope>
    <source>
        <strain evidence="3">KACC 12633</strain>
    </source>
</reference>
<dbReference type="RefSeq" id="WP_266345775.1">
    <property type="nucleotide sequence ID" value="NZ_JAPKNH010000010.1"/>
</dbReference>
<dbReference type="Proteomes" id="UP001596150">
    <property type="component" value="Unassembled WGS sequence"/>
</dbReference>
<keyword evidence="1" id="KW-0732">Signal</keyword>
<proteinExistence type="predicted"/>
<feature type="chain" id="PRO_5045260026" evidence="1">
    <location>
        <begin position="25"/>
        <end position="276"/>
    </location>
</feature>
<gene>
    <name evidence="2" type="ORF">ACFPP9_17235</name>
</gene>
<organism evidence="2 3">
    <name type="scientific">Kaistia terrae</name>
    <dbReference type="NCBI Taxonomy" id="537017"/>
    <lineage>
        <taxon>Bacteria</taxon>
        <taxon>Pseudomonadati</taxon>
        <taxon>Pseudomonadota</taxon>
        <taxon>Alphaproteobacteria</taxon>
        <taxon>Hyphomicrobiales</taxon>
        <taxon>Kaistiaceae</taxon>
        <taxon>Kaistia</taxon>
    </lineage>
</organism>
<dbReference type="EMBL" id="JBHSML010000011">
    <property type="protein sequence ID" value="MFC5517527.1"/>
    <property type="molecule type" value="Genomic_DNA"/>
</dbReference>
<accession>A0ABW0Q0T5</accession>